<dbReference type="Pfam" id="PF05729">
    <property type="entry name" value="NACHT"/>
    <property type="match status" value="1"/>
</dbReference>
<evidence type="ECO:0000313" key="8">
    <source>
        <dbReference type="Proteomes" id="UP000261520"/>
    </source>
</evidence>
<evidence type="ECO:0000256" key="4">
    <source>
        <dbReference type="SAM" id="MobiDB-lite"/>
    </source>
</evidence>
<protein>
    <submittedName>
        <fullName evidence="7">Uncharacterized protein</fullName>
    </submittedName>
</protein>
<dbReference type="Proteomes" id="UP000261520">
    <property type="component" value="Unplaced"/>
</dbReference>
<dbReference type="SUPFAM" id="SSF50978">
    <property type="entry name" value="WD40 repeat-like"/>
    <property type="match status" value="2"/>
</dbReference>
<dbReference type="Gene3D" id="3.40.50.300">
    <property type="entry name" value="P-loop containing nucleotide triphosphate hydrolases"/>
    <property type="match status" value="1"/>
</dbReference>
<keyword evidence="2" id="KW-0677">Repeat</keyword>
<dbReference type="PROSITE" id="PS50294">
    <property type="entry name" value="WD_REPEATS_REGION"/>
    <property type="match status" value="1"/>
</dbReference>
<dbReference type="InterPro" id="IPR001680">
    <property type="entry name" value="WD40_rpt"/>
</dbReference>
<feature type="repeat" description="WD" evidence="3">
    <location>
        <begin position="1253"/>
        <end position="1294"/>
    </location>
</feature>
<dbReference type="PANTHER" id="PTHR45013">
    <property type="entry name" value="NACHT DOMAIN- AND WD REPEAT-CONTAINING PROTEIN 1"/>
    <property type="match status" value="1"/>
</dbReference>
<evidence type="ECO:0000256" key="2">
    <source>
        <dbReference type="ARBA" id="ARBA00022737"/>
    </source>
</evidence>
<dbReference type="Pfam" id="PF25469">
    <property type="entry name" value="WHD_NWD1"/>
    <property type="match status" value="1"/>
</dbReference>
<evidence type="ECO:0000256" key="1">
    <source>
        <dbReference type="ARBA" id="ARBA00022574"/>
    </source>
</evidence>
<reference evidence="7" key="2">
    <citation type="submission" date="2025-09" db="UniProtKB">
        <authorList>
            <consortium name="Ensembl"/>
        </authorList>
    </citation>
    <scope>IDENTIFICATION</scope>
</reference>
<evidence type="ECO:0000256" key="3">
    <source>
        <dbReference type="PROSITE-ProRule" id="PRU00221"/>
    </source>
</evidence>
<feature type="compositionally biased region" description="Basic and acidic residues" evidence="4">
    <location>
        <begin position="1352"/>
        <end position="1365"/>
    </location>
</feature>
<dbReference type="SMART" id="SM00320">
    <property type="entry name" value="WD40"/>
    <property type="match status" value="7"/>
</dbReference>
<dbReference type="Pfam" id="PF00400">
    <property type="entry name" value="WD40"/>
    <property type="match status" value="1"/>
</dbReference>
<dbReference type="Gene3D" id="2.130.10.10">
    <property type="entry name" value="YVTN repeat-like/Quinoprotein amine dehydrogenase"/>
    <property type="match status" value="2"/>
</dbReference>
<proteinExistence type="predicted"/>
<sequence length="1399" mass="155348">AVVDLRWGLRTSPSVEHDSCELFLHEIQTSKRISVIPAFVVLLGNRYGHRALPRLISEKHFEAFSSKLSKNTDGLKLLSQWYLKDANAVPPTYVLQPITAHLTQLLTLLRNTATSAQSAGELHPEERQRYYTSGQTEERELDLGLWSDGADSSSLVFVREIPHQKVREGPKRFAKFMDLTADGLMDAEAQTLLTSLKARLYSGPQKILNLHCVELSKGAIDPKRKEHAQYLESLCEQFVSQVKTRIEETQKLDLTALTTEEVSRHVSASVELCKDFQGREGLLGKLCLTMWESTNERHAPIVVHGELGMGKTLLLCKLAQEMRSVLENRAAVVVRLLTLLHPQKYSVENMLRSLCCQICLAFGLAPPTSLTADAHLVRFFLNVLEQVSQQGNNLLLILDDVDRLADKNGKVRWLPYELPPNVHLVVSMETKSEAFARMRLRMETLENFFEVERLGAEDGEMMAESYLRSQNRTLAQEQKDFVLKSFEKSGSPLHLRLMLSLGKRWSSFTPLAELRLAASAQEMTSLLLHTMEERHGRELTAAALGYIALGREGLLECELRDVLSLDDDVIKEVYKHFLPPSPSLIRFPPLLWAGLKYDLTEHLTERWTNGIATIVFKNRRFSESVSSRYLTSDRKGRALKILAEFFLGRWSGKLKPVALPGLSLVLPDRKVPPQPLWFGAGLANVRKLQELPFHLLQAGLWEELKQEVISKKHKSIIYTLDLDQSWRIMDCVETKLIRDVLILIKPSLDYLDGNMEMTLFYSELLSRLRSLAPLYPALIGQLCSQCETWLLSCTEPILIPQTSFLQPPGGALTHTLTGLQGDVCVEEELVVAGSDDGVIGVWSIPDAQLLHTLLGHTVFMVLTSCYNLHILNHNVHLKPRKKRNKSTDVCVRKLWCPVCHSGRVTVGVTVGACHCGRVTGGVSLWACHSGRVTVGVSLWACHCGRVTGGVSLWACHSGRVTVGVSLWACHCGRVGCVTVGVSLWACHSGRVTGACLECPVCPQVWSITTGALLDSLCGLDAPVSSLSLLSDLIVSASSSSTAVKLWTLRYDTSSPGPTRSNPDALSAGGVSERMAVSVEVSCLEVAQSKRLLLCGLLSGTVFIYPLTQPEETLCIPPPESLSRVRALTLSPSERLLGVAYDDQLCLFTLTSRDCFPAVQGPDSRLLLGLLHGPLTCCGLLNDQRFIYGTSCGEVRLHDFRSGSGSVLEAHRSRVSCVTVSNWESHALIGSDDTTQRLYSLRPTRLQHSMDYKVQGRPGGVLCAAFSDSDQFVFTGSRDRTIKVWGVSTGKLLLVQFVYFPVVRMVTYRNGFVALSKQGTIIRETFRCPDHISPDYNPLRTVRAQYRVTSNPDDPRDPCGAEEQGRSHSTQGAELHEFNPAHLSLMDVMKSKPSPTCVLL</sequence>
<dbReference type="STRING" id="409849.ENSPMGP00000025552"/>
<dbReference type="InterPro" id="IPR027417">
    <property type="entry name" value="P-loop_NTPase"/>
</dbReference>
<evidence type="ECO:0000259" key="6">
    <source>
        <dbReference type="Pfam" id="PF25469"/>
    </source>
</evidence>
<keyword evidence="1 3" id="KW-0853">WD repeat</keyword>
<name>A0A3B4B776_9GOBI</name>
<dbReference type="PANTHER" id="PTHR45013:SF1">
    <property type="entry name" value="NACHT DOMAIN- AND WD REPEAT-CONTAINING PROTEIN 1"/>
    <property type="match status" value="1"/>
</dbReference>
<dbReference type="InterPro" id="IPR043365">
    <property type="entry name" value="NWD1"/>
</dbReference>
<dbReference type="Ensembl" id="ENSPMGT00000027210.1">
    <property type="protein sequence ID" value="ENSPMGP00000025552.1"/>
    <property type="gene ID" value="ENSPMGG00000020612.1"/>
</dbReference>
<evidence type="ECO:0000259" key="5">
    <source>
        <dbReference type="Pfam" id="PF05729"/>
    </source>
</evidence>
<reference evidence="7" key="1">
    <citation type="submission" date="2025-08" db="UniProtKB">
        <authorList>
            <consortium name="Ensembl"/>
        </authorList>
    </citation>
    <scope>IDENTIFICATION</scope>
</reference>
<evidence type="ECO:0000313" key="7">
    <source>
        <dbReference type="Ensembl" id="ENSPMGP00000025552.1"/>
    </source>
</evidence>
<dbReference type="PROSITE" id="PS50082">
    <property type="entry name" value="WD_REPEATS_2"/>
    <property type="match status" value="1"/>
</dbReference>
<dbReference type="InterPro" id="IPR007111">
    <property type="entry name" value="NACHT_NTPase"/>
</dbReference>
<accession>A0A3B4B776</accession>
<feature type="domain" description="NACHT" evidence="5">
    <location>
        <begin position="300"/>
        <end position="468"/>
    </location>
</feature>
<dbReference type="InterPro" id="IPR057588">
    <property type="entry name" value="NWD1/2-like_WH"/>
</dbReference>
<dbReference type="SUPFAM" id="SSF52540">
    <property type="entry name" value="P-loop containing nucleoside triphosphate hydrolases"/>
    <property type="match status" value="1"/>
</dbReference>
<organism evidence="7 8">
    <name type="scientific">Periophthalmus magnuspinnatus</name>
    <dbReference type="NCBI Taxonomy" id="409849"/>
    <lineage>
        <taxon>Eukaryota</taxon>
        <taxon>Metazoa</taxon>
        <taxon>Chordata</taxon>
        <taxon>Craniata</taxon>
        <taxon>Vertebrata</taxon>
        <taxon>Euteleostomi</taxon>
        <taxon>Actinopterygii</taxon>
        <taxon>Neopterygii</taxon>
        <taxon>Teleostei</taxon>
        <taxon>Neoteleostei</taxon>
        <taxon>Acanthomorphata</taxon>
        <taxon>Gobiaria</taxon>
        <taxon>Gobiiformes</taxon>
        <taxon>Gobioidei</taxon>
        <taxon>Gobiidae</taxon>
        <taxon>Oxudercinae</taxon>
        <taxon>Periophthalmus</taxon>
    </lineage>
</organism>
<keyword evidence="8" id="KW-1185">Reference proteome</keyword>
<dbReference type="InterPro" id="IPR015943">
    <property type="entry name" value="WD40/YVTN_repeat-like_dom_sf"/>
</dbReference>
<feature type="region of interest" description="Disordered" evidence="4">
    <location>
        <begin position="1347"/>
        <end position="1371"/>
    </location>
</feature>
<feature type="domain" description="NWD1/2-like winged helix-turn-helix" evidence="6">
    <location>
        <begin position="528"/>
        <end position="633"/>
    </location>
</feature>
<dbReference type="InterPro" id="IPR036322">
    <property type="entry name" value="WD40_repeat_dom_sf"/>
</dbReference>